<dbReference type="InterPro" id="IPR004812">
    <property type="entry name" value="Efflux_drug-R_Bcr/CmlA"/>
</dbReference>
<keyword evidence="3" id="KW-0813">Transport</keyword>
<feature type="transmembrane region" description="Helical" evidence="8">
    <location>
        <begin position="110"/>
        <end position="135"/>
    </location>
</feature>
<proteinExistence type="inferred from homology"/>
<dbReference type="InterPro" id="IPR036259">
    <property type="entry name" value="MFS_trans_sf"/>
</dbReference>
<dbReference type="Gene3D" id="1.20.1720.10">
    <property type="entry name" value="Multidrug resistance protein D"/>
    <property type="match status" value="1"/>
</dbReference>
<evidence type="ECO:0000256" key="3">
    <source>
        <dbReference type="ARBA" id="ARBA00022448"/>
    </source>
</evidence>
<reference evidence="10 11" key="1">
    <citation type="submission" date="2019-10" db="EMBL/GenBank/DDBJ databases">
        <title>Genomic analysis of Raineyella sp. CBA3103.</title>
        <authorList>
            <person name="Roh S.W."/>
        </authorList>
    </citation>
    <scope>NUCLEOTIDE SEQUENCE [LARGE SCALE GENOMIC DNA]</scope>
    <source>
        <strain evidence="10 11">CBA3103</strain>
    </source>
</reference>
<name>A0A5Q2FBP9_9ACTN</name>
<keyword evidence="6 8" id="KW-1133">Transmembrane helix</keyword>
<protein>
    <submittedName>
        <fullName evidence="10">Bcr/CflA family efflux MFS transporter</fullName>
    </submittedName>
</protein>
<sequence>MASALSSGEPIGRTTYVRLVVVLGLLAAIGPLSTDVYLPAFPDMARELSASHSQIQATLAGSLIGLGVGQLITGPLSDALGRRIPVITGMSAHVVLSIGCAMAADVRLLIALRVLQGLAGTASAITAMAVVRDLFTGERAASLMSRLMLVMGLAPVLAPSVGGFMLRLMSWQGTFVFLAVAGLVLMLAALFFLPETLPAEHRTRLHPSVTAAAYLRLFRDPVVIAMVIGSAAGAGTLFSYISGSSFILQGQYGLSPQVYALVFGGIGLSLVVGGQLNPVLLRRFGLARTEFGATVASVLVAAVMVLLVSTGAGGVVGFVAPLPFAMALVAMHNANLTVITLHRQGRTAGTAAALLGAVRFGVGGVMAPVVGLVTRDSPTPLAVILLATSLVGLTAFMVVRPRLAGYLH</sequence>
<dbReference type="InterPro" id="IPR005829">
    <property type="entry name" value="Sugar_transporter_CS"/>
</dbReference>
<evidence type="ECO:0000313" key="11">
    <source>
        <dbReference type="Proteomes" id="UP000386847"/>
    </source>
</evidence>
<evidence type="ECO:0000256" key="1">
    <source>
        <dbReference type="ARBA" id="ARBA00004651"/>
    </source>
</evidence>
<dbReference type="EMBL" id="CP045725">
    <property type="protein sequence ID" value="QGF24168.1"/>
    <property type="molecule type" value="Genomic_DNA"/>
</dbReference>
<dbReference type="Pfam" id="PF07690">
    <property type="entry name" value="MFS_1"/>
    <property type="match status" value="1"/>
</dbReference>
<keyword evidence="4" id="KW-1003">Cell membrane</keyword>
<evidence type="ECO:0000256" key="5">
    <source>
        <dbReference type="ARBA" id="ARBA00022692"/>
    </source>
</evidence>
<dbReference type="PROSITE" id="PS00216">
    <property type="entry name" value="SUGAR_TRANSPORT_1"/>
    <property type="match status" value="1"/>
</dbReference>
<evidence type="ECO:0000256" key="2">
    <source>
        <dbReference type="ARBA" id="ARBA00006236"/>
    </source>
</evidence>
<gene>
    <name evidence="10" type="ORF">Rai3103_11345</name>
</gene>
<keyword evidence="5 8" id="KW-0812">Transmembrane</keyword>
<dbReference type="PANTHER" id="PTHR23502">
    <property type="entry name" value="MAJOR FACILITATOR SUPERFAMILY"/>
    <property type="match status" value="1"/>
</dbReference>
<accession>A0A5Q2FBP9</accession>
<dbReference type="CDD" id="cd17320">
    <property type="entry name" value="MFS_MdfA_MDR_like"/>
    <property type="match status" value="1"/>
</dbReference>
<dbReference type="NCBIfam" id="TIGR00710">
    <property type="entry name" value="efflux_Bcr_CflA"/>
    <property type="match status" value="1"/>
</dbReference>
<dbReference type="GO" id="GO:0042910">
    <property type="term" value="F:xenobiotic transmembrane transporter activity"/>
    <property type="evidence" value="ECO:0007669"/>
    <property type="project" value="InterPro"/>
</dbReference>
<feature type="transmembrane region" description="Helical" evidence="8">
    <location>
        <begin position="147"/>
        <end position="169"/>
    </location>
</feature>
<feature type="transmembrane region" description="Helical" evidence="8">
    <location>
        <begin position="379"/>
        <end position="399"/>
    </location>
</feature>
<dbReference type="RefSeq" id="WP_153572697.1">
    <property type="nucleotide sequence ID" value="NZ_CP045725.1"/>
</dbReference>
<feature type="transmembrane region" description="Helical" evidence="8">
    <location>
        <begin position="16"/>
        <end position="34"/>
    </location>
</feature>
<feature type="transmembrane region" description="Helical" evidence="8">
    <location>
        <begin position="222"/>
        <end position="241"/>
    </location>
</feature>
<feature type="transmembrane region" description="Helical" evidence="8">
    <location>
        <begin position="175"/>
        <end position="194"/>
    </location>
</feature>
<dbReference type="GO" id="GO:0005886">
    <property type="term" value="C:plasma membrane"/>
    <property type="evidence" value="ECO:0007669"/>
    <property type="project" value="UniProtKB-SubCell"/>
</dbReference>
<dbReference type="InterPro" id="IPR011701">
    <property type="entry name" value="MFS"/>
</dbReference>
<feature type="transmembrane region" description="Helical" evidence="8">
    <location>
        <begin position="353"/>
        <end position="373"/>
    </location>
</feature>
<evidence type="ECO:0000256" key="4">
    <source>
        <dbReference type="ARBA" id="ARBA00022475"/>
    </source>
</evidence>
<dbReference type="SUPFAM" id="SSF103473">
    <property type="entry name" value="MFS general substrate transporter"/>
    <property type="match status" value="1"/>
</dbReference>
<dbReference type="PROSITE" id="PS50850">
    <property type="entry name" value="MFS"/>
    <property type="match status" value="1"/>
</dbReference>
<comment type="subcellular location">
    <subcellularLocation>
        <location evidence="1">Cell membrane</location>
        <topology evidence="1">Multi-pass membrane protein</topology>
    </subcellularLocation>
</comment>
<keyword evidence="11" id="KW-1185">Reference proteome</keyword>
<feature type="domain" description="Major facilitator superfamily (MFS) profile" evidence="9">
    <location>
        <begin position="19"/>
        <end position="404"/>
    </location>
</feature>
<evidence type="ECO:0000256" key="8">
    <source>
        <dbReference type="SAM" id="Phobius"/>
    </source>
</evidence>
<comment type="similarity">
    <text evidence="2">Belongs to the major facilitator superfamily. Bcr/CmlA family.</text>
</comment>
<evidence type="ECO:0000313" key="10">
    <source>
        <dbReference type="EMBL" id="QGF24168.1"/>
    </source>
</evidence>
<keyword evidence="7 8" id="KW-0472">Membrane</keyword>
<feature type="transmembrane region" description="Helical" evidence="8">
    <location>
        <begin position="293"/>
        <end position="316"/>
    </location>
</feature>
<dbReference type="AlphaFoldDB" id="A0A5Q2FBP9"/>
<dbReference type="Proteomes" id="UP000386847">
    <property type="component" value="Chromosome"/>
</dbReference>
<organism evidence="10 11">
    <name type="scientific">Raineyella fluvialis</name>
    <dbReference type="NCBI Taxonomy" id="2662261"/>
    <lineage>
        <taxon>Bacteria</taxon>
        <taxon>Bacillati</taxon>
        <taxon>Actinomycetota</taxon>
        <taxon>Actinomycetes</taxon>
        <taxon>Propionibacteriales</taxon>
        <taxon>Propionibacteriaceae</taxon>
        <taxon>Raineyella</taxon>
    </lineage>
</organism>
<dbReference type="PANTHER" id="PTHR23502:SF132">
    <property type="entry name" value="POLYAMINE TRANSPORTER 2-RELATED"/>
    <property type="match status" value="1"/>
</dbReference>
<dbReference type="GO" id="GO:1990961">
    <property type="term" value="P:xenobiotic detoxification by transmembrane export across the plasma membrane"/>
    <property type="evidence" value="ECO:0007669"/>
    <property type="project" value="InterPro"/>
</dbReference>
<evidence type="ECO:0000259" key="9">
    <source>
        <dbReference type="PROSITE" id="PS50850"/>
    </source>
</evidence>
<feature type="transmembrane region" description="Helical" evidence="8">
    <location>
        <begin position="261"/>
        <end position="281"/>
    </location>
</feature>
<feature type="transmembrane region" description="Helical" evidence="8">
    <location>
        <begin position="322"/>
        <end position="341"/>
    </location>
</feature>
<dbReference type="InterPro" id="IPR020846">
    <property type="entry name" value="MFS_dom"/>
</dbReference>
<evidence type="ECO:0000256" key="6">
    <source>
        <dbReference type="ARBA" id="ARBA00022989"/>
    </source>
</evidence>
<dbReference type="KEGG" id="rain:Rai3103_11345"/>
<evidence type="ECO:0000256" key="7">
    <source>
        <dbReference type="ARBA" id="ARBA00023136"/>
    </source>
</evidence>